<dbReference type="Proteomes" id="UP000646426">
    <property type="component" value="Unassembled WGS sequence"/>
</dbReference>
<accession>A0A918T5D2</accession>
<keyword evidence="5" id="KW-1133">Transmembrane helix</keyword>
<reference evidence="7" key="1">
    <citation type="journal article" date="2014" name="Int. J. Syst. Evol. Microbiol.">
        <title>Complete genome sequence of Corynebacterium casei LMG S-19264T (=DSM 44701T), isolated from a smear-ripened cheese.</title>
        <authorList>
            <consortium name="US DOE Joint Genome Institute (JGI-PGF)"/>
            <person name="Walter F."/>
            <person name="Albersmeier A."/>
            <person name="Kalinowski J."/>
            <person name="Ruckert C."/>
        </authorList>
    </citation>
    <scope>NUCLEOTIDE SEQUENCE</scope>
    <source>
        <strain evidence="7">KCTC 23077</strain>
    </source>
</reference>
<dbReference type="InterPro" id="IPR043128">
    <property type="entry name" value="Rev_trsase/Diguanyl_cyclase"/>
</dbReference>
<keyword evidence="4" id="KW-0175">Coiled coil</keyword>
<dbReference type="Gene3D" id="3.30.70.270">
    <property type="match status" value="1"/>
</dbReference>
<dbReference type="InterPro" id="IPR000160">
    <property type="entry name" value="GGDEF_dom"/>
</dbReference>
<comment type="caution">
    <text evidence="7">The sequence shown here is derived from an EMBL/GenBank/DDBJ whole genome shotgun (WGS) entry which is preliminary data.</text>
</comment>
<dbReference type="PANTHER" id="PTHR45138">
    <property type="entry name" value="REGULATORY COMPONENTS OF SENSORY TRANSDUCTION SYSTEM"/>
    <property type="match status" value="1"/>
</dbReference>
<protein>
    <recommendedName>
        <fullName evidence="2">diguanylate cyclase</fullName>
        <ecNumber evidence="2">2.7.7.65</ecNumber>
    </recommendedName>
</protein>
<reference evidence="7" key="2">
    <citation type="submission" date="2020-09" db="EMBL/GenBank/DDBJ databases">
        <authorList>
            <person name="Sun Q."/>
            <person name="Kim S."/>
        </authorList>
    </citation>
    <scope>NUCLEOTIDE SEQUENCE</scope>
    <source>
        <strain evidence="7">KCTC 23077</strain>
    </source>
</reference>
<dbReference type="GO" id="GO:0052621">
    <property type="term" value="F:diguanylate cyclase activity"/>
    <property type="evidence" value="ECO:0007669"/>
    <property type="project" value="UniProtKB-EC"/>
</dbReference>
<evidence type="ECO:0000256" key="1">
    <source>
        <dbReference type="ARBA" id="ARBA00001946"/>
    </source>
</evidence>
<dbReference type="InterPro" id="IPR029787">
    <property type="entry name" value="Nucleotide_cyclase"/>
</dbReference>
<evidence type="ECO:0000313" key="8">
    <source>
        <dbReference type="Proteomes" id="UP000646426"/>
    </source>
</evidence>
<feature type="transmembrane region" description="Helical" evidence="5">
    <location>
        <begin position="370"/>
        <end position="387"/>
    </location>
</feature>
<dbReference type="CDD" id="cd01949">
    <property type="entry name" value="GGDEF"/>
    <property type="match status" value="1"/>
</dbReference>
<comment type="catalytic activity">
    <reaction evidence="3">
        <text>2 GTP = 3',3'-c-di-GMP + 2 diphosphate</text>
        <dbReference type="Rhea" id="RHEA:24898"/>
        <dbReference type="ChEBI" id="CHEBI:33019"/>
        <dbReference type="ChEBI" id="CHEBI:37565"/>
        <dbReference type="ChEBI" id="CHEBI:58805"/>
        <dbReference type="EC" id="2.7.7.65"/>
    </reaction>
</comment>
<dbReference type="Pfam" id="PF00990">
    <property type="entry name" value="GGDEF"/>
    <property type="match status" value="1"/>
</dbReference>
<dbReference type="PROSITE" id="PS50887">
    <property type="entry name" value="GGDEF"/>
    <property type="match status" value="1"/>
</dbReference>
<dbReference type="EC" id="2.7.7.65" evidence="2"/>
<comment type="cofactor">
    <cofactor evidence="1">
        <name>Mg(2+)</name>
        <dbReference type="ChEBI" id="CHEBI:18420"/>
    </cofactor>
</comment>
<name>A0A918T5D2_9GAMM</name>
<feature type="coiled-coil region" evidence="4">
    <location>
        <begin position="337"/>
        <end position="366"/>
    </location>
</feature>
<dbReference type="NCBIfam" id="TIGR00254">
    <property type="entry name" value="GGDEF"/>
    <property type="match status" value="1"/>
</dbReference>
<evidence type="ECO:0000256" key="3">
    <source>
        <dbReference type="ARBA" id="ARBA00034247"/>
    </source>
</evidence>
<keyword evidence="5" id="KW-0472">Membrane</keyword>
<evidence type="ECO:0000256" key="2">
    <source>
        <dbReference type="ARBA" id="ARBA00012528"/>
    </source>
</evidence>
<dbReference type="GO" id="GO:0043709">
    <property type="term" value="P:cell adhesion involved in single-species biofilm formation"/>
    <property type="evidence" value="ECO:0007669"/>
    <property type="project" value="TreeGrafter"/>
</dbReference>
<gene>
    <name evidence="7" type="ORF">GCM10007067_27750</name>
</gene>
<organism evidence="7 8">
    <name type="scientific">Cognatilysobacter bugurensis</name>
    <dbReference type="NCBI Taxonomy" id="543356"/>
    <lineage>
        <taxon>Bacteria</taxon>
        <taxon>Pseudomonadati</taxon>
        <taxon>Pseudomonadota</taxon>
        <taxon>Gammaproteobacteria</taxon>
        <taxon>Lysobacterales</taxon>
        <taxon>Lysobacteraceae</taxon>
        <taxon>Cognatilysobacter</taxon>
    </lineage>
</organism>
<dbReference type="SMART" id="SM00267">
    <property type="entry name" value="GGDEF"/>
    <property type="match status" value="1"/>
</dbReference>
<dbReference type="FunFam" id="3.30.70.270:FF:000001">
    <property type="entry name" value="Diguanylate cyclase domain protein"/>
    <property type="match status" value="1"/>
</dbReference>
<evidence type="ECO:0000256" key="5">
    <source>
        <dbReference type="SAM" id="Phobius"/>
    </source>
</evidence>
<proteinExistence type="predicted"/>
<evidence type="ECO:0000256" key="4">
    <source>
        <dbReference type="SAM" id="Coils"/>
    </source>
</evidence>
<feature type="domain" description="GGDEF" evidence="6">
    <location>
        <begin position="430"/>
        <end position="563"/>
    </location>
</feature>
<dbReference type="EMBL" id="BMYD01000005">
    <property type="protein sequence ID" value="GHA88163.1"/>
    <property type="molecule type" value="Genomic_DNA"/>
</dbReference>
<dbReference type="SUPFAM" id="SSF55073">
    <property type="entry name" value="Nucleotide cyclase"/>
    <property type="match status" value="1"/>
</dbReference>
<dbReference type="GO" id="GO:1902201">
    <property type="term" value="P:negative regulation of bacterial-type flagellum-dependent cell motility"/>
    <property type="evidence" value="ECO:0007669"/>
    <property type="project" value="TreeGrafter"/>
</dbReference>
<evidence type="ECO:0000313" key="7">
    <source>
        <dbReference type="EMBL" id="GHA88163.1"/>
    </source>
</evidence>
<dbReference type="PANTHER" id="PTHR45138:SF9">
    <property type="entry name" value="DIGUANYLATE CYCLASE DGCM-RELATED"/>
    <property type="match status" value="1"/>
</dbReference>
<keyword evidence="5" id="KW-0812">Transmembrane</keyword>
<dbReference type="InterPro" id="IPR050469">
    <property type="entry name" value="Diguanylate_Cyclase"/>
</dbReference>
<dbReference type="GO" id="GO:0005886">
    <property type="term" value="C:plasma membrane"/>
    <property type="evidence" value="ECO:0007669"/>
    <property type="project" value="TreeGrafter"/>
</dbReference>
<evidence type="ECO:0000259" key="6">
    <source>
        <dbReference type="PROSITE" id="PS50887"/>
    </source>
</evidence>
<dbReference type="AlphaFoldDB" id="A0A918T5D2"/>
<keyword evidence="8" id="KW-1185">Reference proteome</keyword>
<sequence>MGILLPSLVLASEFSELLHRADAVRSSDRAAFDKSLARLEALKGEANAVERAHLELLLNYQKVIRGDYQSALGSASVMFDQVQEPQLKYRSGLLVANIAALTREFSLGLRFLESALELREKIHDADIRHGGDVVAGNLYNQYGQYALGLEHAERLLSDAPSARNRCFADKVRFEAMSGLGHLVETRPHILTSIARCSEQGEVLSANAIRSVLAQRWAANGKVRQAIAFLEASLPEVEATGYTRLIGEYRALLATYQLELGNEKTAEMHAVAVTELKGQDSGSLPNVMARHVLYRVALGRGDTRAALNEYRLYAEADKARLDDIKAREYAFQLSRHEVAQKNQSIELLKSQNQLLRLEQEVAHKEQSNSQLMIALLFVLASSLGYWGWRGRRMHRTLRQLAQTDSLTGLANRRHFRAQSEALLAQARQRGRPMSLLLFDLDHFKQINDQCGHATGDWVLKEVARVGRVHCRPGDVFGRIGGEEFAVALVDCDLGDAEIIAERMREAIAVIDGRASGCPLPVSASVGCVATSVSGHEYETLVAHADAAMYRSKVGGRNRISRYQTASATPVPVPVRIESVPVAAAPEAMRAS</sequence>